<feature type="compositionally biased region" description="Polar residues" evidence="1">
    <location>
        <begin position="330"/>
        <end position="340"/>
    </location>
</feature>
<name>A0A9W2Z3Y4_BIOGL</name>
<feature type="compositionally biased region" description="Basic and acidic residues" evidence="1">
    <location>
        <begin position="315"/>
        <end position="327"/>
    </location>
</feature>
<organism evidence="4 5">
    <name type="scientific">Biomphalaria glabrata</name>
    <name type="common">Bloodfluke planorb</name>
    <name type="synonym">Freshwater snail</name>
    <dbReference type="NCBI Taxonomy" id="6526"/>
    <lineage>
        <taxon>Eukaryota</taxon>
        <taxon>Metazoa</taxon>
        <taxon>Spiralia</taxon>
        <taxon>Lophotrochozoa</taxon>
        <taxon>Mollusca</taxon>
        <taxon>Gastropoda</taxon>
        <taxon>Heterobranchia</taxon>
        <taxon>Euthyneura</taxon>
        <taxon>Panpulmonata</taxon>
        <taxon>Hygrophila</taxon>
        <taxon>Lymnaeoidea</taxon>
        <taxon>Planorbidae</taxon>
        <taxon>Biomphalaria</taxon>
    </lineage>
</organism>
<proteinExistence type="predicted"/>
<feature type="region of interest" description="Disordered" evidence="1">
    <location>
        <begin position="314"/>
        <end position="394"/>
    </location>
</feature>
<feature type="region of interest" description="Disordered" evidence="1">
    <location>
        <begin position="126"/>
        <end position="220"/>
    </location>
</feature>
<dbReference type="Gene3D" id="2.60.120.560">
    <property type="entry name" value="Exo-inulinase, domain 1"/>
    <property type="match status" value="1"/>
</dbReference>
<keyword evidence="4" id="KW-1185">Reference proteome</keyword>
<dbReference type="AlphaFoldDB" id="A0A9W2Z3Y4"/>
<evidence type="ECO:0000313" key="5">
    <source>
        <dbReference type="RefSeq" id="XP_055869768.1"/>
    </source>
</evidence>
<gene>
    <name evidence="5" type="primary">LOC129923339</name>
</gene>
<feature type="compositionally biased region" description="Low complexity" evidence="1">
    <location>
        <begin position="183"/>
        <end position="192"/>
    </location>
</feature>
<feature type="compositionally biased region" description="Basic and acidic residues" evidence="1">
    <location>
        <begin position="378"/>
        <end position="394"/>
    </location>
</feature>
<feature type="compositionally biased region" description="Basic and acidic residues" evidence="1">
    <location>
        <begin position="343"/>
        <end position="353"/>
    </location>
</feature>
<evidence type="ECO:0000256" key="1">
    <source>
        <dbReference type="SAM" id="MobiDB-lite"/>
    </source>
</evidence>
<accession>A0A9W2Z3Y4</accession>
<keyword evidence="2" id="KW-0812">Transmembrane</keyword>
<evidence type="ECO:0000313" key="4">
    <source>
        <dbReference type="Proteomes" id="UP001165740"/>
    </source>
</evidence>
<dbReference type="Proteomes" id="UP001165740">
    <property type="component" value="Chromosome 16"/>
</dbReference>
<feature type="compositionally biased region" description="Basic and acidic residues" evidence="1">
    <location>
        <begin position="196"/>
        <end position="210"/>
    </location>
</feature>
<dbReference type="Pfam" id="PF21708">
    <property type="entry name" value="Glyco_hydro_59_C"/>
    <property type="match status" value="1"/>
</dbReference>
<evidence type="ECO:0000256" key="2">
    <source>
        <dbReference type="SAM" id="Phobius"/>
    </source>
</evidence>
<feature type="compositionally biased region" description="Low complexity" evidence="1">
    <location>
        <begin position="126"/>
        <end position="135"/>
    </location>
</feature>
<sequence length="394" mass="45462">MSVTREQHSNLSRKLLANSVLKTNPVVNGYPQYQEPFNLAQQTGSHEVLSDGQTKFIRQMVLENPVAWWDSDLHNKSISVVGSYTWFLYSVTLILITMYLVRTRHEMMKDTIGQILVSVNQTQQQWQSDSSSGISTKRDVDDREATKLAKEKAKEEKHERKEHEAFAKEEERHSSRVKDYEGSSASHNLSASSHRHSAEPSPKHLEERDPKRRRLEMSGSSQGMMNCTLAWHGCGTKTKHEMLCHHIIFFFTTTTATACHVDMLCNLLLDCRSHQWMDKASTERVPQVKKLMSLLKWKKIVKIKRGNTVETYDPELSKRRKSEDHYLASRKQNGEANGSSKMYAERDYKEKSKQQSHSSKSKEQFNETDGSPKLKMKEKRDKSCSKKTEKIKPV</sequence>
<keyword evidence="2" id="KW-0472">Membrane</keyword>
<protein>
    <submittedName>
        <fullName evidence="5">Uncharacterized protein LOC129923339</fullName>
    </submittedName>
</protein>
<feature type="transmembrane region" description="Helical" evidence="2">
    <location>
        <begin position="78"/>
        <end position="101"/>
    </location>
</feature>
<keyword evidence="2" id="KW-1133">Transmembrane helix</keyword>
<feature type="domain" description="Glycosyl hydrolase family 59 C-terminal lectin" evidence="3">
    <location>
        <begin position="41"/>
        <end position="92"/>
    </location>
</feature>
<dbReference type="GeneID" id="129923339"/>
<reference evidence="5" key="1">
    <citation type="submission" date="2025-08" db="UniProtKB">
        <authorList>
            <consortium name="RefSeq"/>
        </authorList>
    </citation>
    <scope>IDENTIFICATION</scope>
</reference>
<feature type="compositionally biased region" description="Basic and acidic residues" evidence="1">
    <location>
        <begin position="136"/>
        <end position="181"/>
    </location>
</feature>
<dbReference type="InterPro" id="IPR049162">
    <property type="entry name" value="GH59_C"/>
</dbReference>
<evidence type="ECO:0000259" key="3">
    <source>
        <dbReference type="Pfam" id="PF21708"/>
    </source>
</evidence>
<dbReference type="RefSeq" id="XP_055869768.1">
    <property type="nucleotide sequence ID" value="XM_056013793.1"/>
</dbReference>